<gene>
    <name evidence="4" type="ORF">FYK55_06055</name>
</gene>
<dbReference type="Proteomes" id="UP000324479">
    <property type="component" value="Unassembled WGS sequence"/>
</dbReference>
<evidence type="ECO:0008006" key="6">
    <source>
        <dbReference type="Google" id="ProtNLM"/>
    </source>
</evidence>
<evidence type="ECO:0000313" key="5">
    <source>
        <dbReference type="Proteomes" id="UP000324479"/>
    </source>
</evidence>
<feature type="chain" id="PRO_5024453532" description="Secreted protein" evidence="3">
    <location>
        <begin position="27"/>
        <end position="589"/>
    </location>
</feature>
<feature type="region of interest" description="Disordered" evidence="2">
    <location>
        <begin position="447"/>
        <end position="478"/>
    </location>
</feature>
<feature type="compositionally biased region" description="Low complexity" evidence="2">
    <location>
        <begin position="533"/>
        <end position="557"/>
    </location>
</feature>
<accession>A0A5M6DFP7</accession>
<reference evidence="4 5" key="1">
    <citation type="submission" date="2019-08" db="EMBL/GenBank/DDBJ databases">
        <authorList>
            <person name="Dhanesh K."/>
            <person name="Kumar G."/>
            <person name="Sasikala C."/>
            <person name="Venkata Ramana C."/>
        </authorList>
    </citation>
    <scope>NUCLEOTIDE SEQUENCE [LARGE SCALE GENOMIC DNA]</scope>
    <source>
        <strain evidence="4 5">JC645</strain>
    </source>
</reference>
<protein>
    <recommendedName>
        <fullName evidence="6">Secreted protein</fullName>
    </recommendedName>
</protein>
<feature type="compositionally biased region" description="Polar residues" evidence="2">
    <location>
        <begin position="462"/>
        <end position="472"/>
    </location>
</feature>
<keyword evidence="5" id="KW-1185">Reference proteome</keyword>
<name>A0A5M6DFP7_9BACT</name>
<organism evidence="4 5">
    <name type="scientific">Roseiconus nitratireducens</name>
    <dbReference type="NCBI Taxonomy" id="2605748"/>
    <lineage>
        <taxon>Bacteria</taxon>
        <taxon>Pseudomonadati</taxon>
        <taxon>Planctomycetota</taxon>
        <taxon>Planctomycetia</taxon>
        <taxon>Pirellulales</taxon>
        <taxon>Pirellulaceae</taxon>
        <taxon>Roseiconus</taxon>
    </lineage>
</organism>
<dbReference type="AlphaFoldDB" id="A0A5M6DFP7"/>
<proteinExistence type="predicted"/>
<keyword evidence="3" id="KW-0732">Signal</keyword>
<evidence type="ECO:0000256" key="1">
    <source>
        <dbReference type="SAM" id="Coils"/>
    </source>
</evidence>
<comment type="caution">
    <text evidence="4">The sequence shown here is derived from an EMBL/GenBank/DDBJ whole genome shotgun (WGS) entry which is preliminary data.</text>
</comment>
<evidence type="ECO:0000313" key="4">
    <source>
        <dbReference type="EMBL" id="KAA5545226.1"/>
    </source>
</evidence>
<feature type="coiled-coil region" evidence="1">
    <location>
        <begin position="483"/>
        <end position="510"/>
    </location>
</feature>
<feature type="region of interest" description="Disordered" evidence="2">
    <location>
        <begin position="126"/>
        <end position="145"/>
    </location>
</feature>
<dbReference type="EMBL" id="VWOX01000003">
    <property type="protein sequence ID" value="KAA5545226.1"/>
    <property type="molecule type" value="Genomic_DNA"/>
</dbReference>
<evidence type="ECO:0000256" key="3">
    <source>
        <dbReference type="SAM" id="SignalP"/>
    </source>
</evidence>
<feature type="compositionally biased region" description="Polar residues" evidence="2">
    <location>
        <begin position="511"/>
        <end position="520"/>
    </location>
</feature>
<feature type="signal peptide" evidence="3">
    <location>
        <begin position="1"/>
        <end position="26"/>
    </location>
</feature>
<evidence type="ECO:0000256" key="2">
    <source>
        <dbReference type="SAM" id="MobiDB-lite"/>
    </source>
</evidence>
<sequence>MNTTRVSITCCLLWLCGVVQLPMAIADQEVLFLKPDGSPAGDVKVYQTPVHHPGGMGEMGMEDMMMMDMEGGSGMGAAGMEMGGMSGMGGMGSMMMGMGGYDSASIAGRVLFKGEPVGDFKALPSHSGGKVTFSSPQIAEPQRGPHRYNGDVLAVSDSGLSFLPAGTPLKPTVKLRRGGQIRAATPSGIDPARYQLLICWQDGFAWPTDPMVTEFPNVKIAGNVDLSNWRFQPRFQVYQTSPFDRPIELPPGESRITIVPKPLPGEDAKPLKGRELFDLLTAGGPSQIVLVRGNEKQPIDVTFPPLQTIQIDLEQDRRDPLPDWGDQSSRVYRLGNPDTKLNVKPQTDPFGNVPSVSISSTSELTLYLNQLRQWRSSYFTGRTPSVVNEDSVQFDAIAPGTYYLNEETPSETVTLPVDSPSYQNGIVRFQIGTRQLGVELPLFRVEQPPEAEASTEHRQTTEHLSNSPNQPSAADDATTLKTVRQLLDEVETAMRRMSQHRQRLLRLQETLTKRSGNQSPNPRPAKSPPATADPFGGAPPSDSDDPFSPGPGADPFGQGSDNPFGPTTGDPFGASEDPFGGASGDPFGG</sequence>
<keyword evidence="1" id="KW-0175">Coiled coil</keyword>
<feature type="region of interest" description="Disordered" evidence="2">
    <location>
        <begin position="511"/>
        <end position="589"/>
    </location>
</feature>